<feature type="compositionally biased region" description="Low complexity" evidence="1">
    <location>
        <begin position="343"/>
        <end position="361"/>
    </location>
</feature>
<dbReference type="OrthoDB" id="1046782at2759"/>
<dbReference type="GO" id="GO:0006629">
    <property type="term" value="P:lipid metabolic process"/>
    <property type="evidence" value="ECO:0007669"/>
    <property type="project" value="InterPro"/>
</dbReference>
<dbReference type="GO" id="GO:0008081">
    <property type="term" value="F:phosphoric diester hydrolase activity"/>
    <property type="evidence" value="ECO:0007669"/>
    <property type="project" value="InterPro"/>
</dbReference>
<evidence type="ECO:0000313" key="4">
    <source>
        <dbReference type="RefSeq" id="XP_055368958.1"/>
    </source>
</evidence>
<evidence type="ECO:0000313" key="3">
    <source>
        <dbReference type="Proteomes" id="UP000515150"/>
    </source>
</evidence>
<proteinExistence type="predicted"/>
<dbReference type="Proteomes" id="UP000515150">
    <property type="component" value="Chromosome 11"/>
</dbReference>
<dbReference type="RefSeq" id="XP_055368958.1">
    <property type="nucleotide sequence ID" value="XM_055512983.1"/>
</dbReference>
<name>A0A9W2Y4L4_BETSP</name>
<organism evidence="3 4">
    <name type="scientific">Betta splendens</name>
    <name type="common">Siamese fighting fish</name>
    <dbReference type="NCBI Taxonomy" id="158456"/>
    <lineage>
        <taxon>Eukaryota</taxon>
        <taxon>Metazoa</taxon>
        <taxon>Chordata</taxon>
        <taxon>Craniata</taxon>
        <taxon>Vertebrata</taxon>
        <taxon>Euteleostomi</taxon>
        <taxon>Actinopterygii</taxon>
        <taxon>Neopterygii</taxon>
        <taxon>Teleostei</taxon>
        <taxon>Neoteleostei</taxon>
        <taxon>Acanthomorphata</taxon>
        <taxon>Anabantaria</taxon>
        <taxon>Anabantiformes</taxon>
        <taxon>Anabantoidei</taxon>
        <taxon>Osphronemidae</taxon>
        <taxon>Betta</taxon>
    </lineage>
</organism>
<dbReference type="Gene3D" id="3.20.20.190">
    <property type="entry name" value="Phosphatidylinositol (PI) phosphodiesterase"/>
    <property type="match status" value="1"/>
</dbReference>
<feature type="compositionally biased region" description="Basic and acidic residues" evidence="1">
    <location>
        <begin position="308"/>
        <end position="322"/>
    </location>
</feature>
<protein>
    <submittedName>
        <fullName evidence="4">1-phosphatidylinositol phosphodiesterase-like</fullName>
    </submittedName>
</protein>
<evidence type="ECO:0000256" key="1">
    <source>
        <dbReference type="SAM" id="MobiDB-lite"/>
    </source>
</evidence>
<feature type="compositionally biased region" description="Low complexity" evidence="1">
    <location>
        <begin position="403"/>
        <end position="418"/>
    </location>
</feature>
<evidence type="ECO:0000259" key="2">
    <source>
        <dbReference type="SMART" id="SM00148"/>
    </source>
</evidence>
<dbReference type="KEGG" id="bspl:114866008"/>
<dbReference type="PANTHER" id="PTHR13593">
    <property type="match status" value="1"/>
</dbReference>
<dbReference type="InterPro" id="IPR017946">
    <property type="entry name" value="PLC-like_Pdiesterase_TIM-brl"/>
</dbReference>
<dbReference type="InterPro" id="IPR051057">
    <property type="entry name" value="PI-PLC_domain"/>
</dbReference>
<dbReference type="AlphaFoldDB" id="A0A9W2Y4L4"/>
<gene>
    <name evidence="4" type="primary">LOC114866008</name>
</gene>
<feature type="compositionally biased region" description="Pro residues" evidence="1">
    <location>
        <begin position="267"/>
        <end position="277"/>
    </location>
</feature>
<accession>A0A9W2Y4L4</accession>
<dbReference type="GeneID" id="114866008"/>
<dbReference type="SUPFAM" id="SSF51695">
    <property type="entry name" value="PLC-like phosphodiesterases"/>
    <property type="match status" value="1"/>
</dbReference>
<feature type="domain" description="Phosphatidylinositol-specific phospholipase C X" evidence="2">
    <location>
        <begin position="4"/>
        <end position="146"/>
    </location>
</feature>
<reference evidence="4" key="1">
    <citation type="submission" date="2025-08" db="UniProtKB">
        <authorList>
            <consortium name="RefSeq"/>
        </authorList>
    </citation>
    <scope>IDENTIFICATION</scope>
</reference>
<dbReference type="PROSITE" id="PS50007">
    <property type="entry name" value="PIPLC_X_DOMAIN"/>
    <property type="match status" value="1"/>
</dbReference>
<dbReference type="SMART" id="SM00148">
    <property type="entry name" value="PLCXc"/>
    <property type="match status" value="1"/>
</dbReference>
<dbReference type="PANTHER" id="PTHR13593:SF147">
    <property type="entry name" value="1-PHOSPHATIDYLINOSITOL PHOSPHODIESTERASE-LIKE-RELATED"/>
    <property type="match status" value="1"/>
</dbReference>
<keyword evidence="3" id="KW-1185">Reference proteome</keyword>
<dbReference type="Pfam" id="PF00388">
    <property type="entry name" value="PI-PLC-X"/>
    <property type="match status" value="1"/>
</dbReference>
<feature type="compositionally biased region" description="Low complexity" evidence="1">
    <location>
        <begin position="375"/>
        <end position="395"/>
    </location>
</feature>
<feature type="region of interest" description="Disordered" evidence="1">
    <location>
        <begin position="254"/>
        <end position="440"/>
    </location>
</feature>
<sequence length="440" mass="47853">MSSIDNDTVLSAITVPGTHESLSRFGGPLAVCQVWSLERQLEVGVRFVDVHAGIWFPAEEHVYVRDSHWMFWQHVELEEVLETIVGFLRKHGSETVLLKVTPHGFYQERVKSLMKAVLRRYRDKMWTDPSVPVLKQVRGKVVLVQSEAFAAGIETRNSFFLERDQLLEVEMKIVQLKPRLCRGSLVVTDVAASRFRSPRTLAQIVNQQLYRFLEQHQEGSQNRGCLGVVSTSFPSAELIGTIVRIGPCDCGSETVSPITRPSGPESLKPPEPAPSPPKSGTASTPEPEPPDQGSKTSHDAVTPPGAEPRQDSEPPEPIREAKSPSPSWPEAVTAPQPEPEPATTPSSGSEPSGSDSEPPEAVTTHQPEPVPATKPSSGSEPSGSDSEPPEAVATPQPEPEPATTPSSGSEPSGSDSATPEATSNYTKLRFRTIWVRFSNT</sequence>
<dbReference type="InterPro" id="IPR000909">
    <property type="entry name" value="PLipase_C_PInositol-sp_X_dom"/>
</dbReference>